<protein>
    <submittedName>
        <fullName evidence="1">Uncharacterized protein</fullName>
    </submittedName>
</protein>
<proteinExistence type="predicted"/>
<sequence>MEYEQEIKETARVIISFTDSYTQNKQGKQNKQQESESTLSLAQVTSRLESLWRQIEMNWSFKQVIKTPNLIKSLIALSRFRLGTHIGLQFDKQRIEIRNSSRLCLWNIQYKGDEQDQPELVNKRYGRVTSISFCTAGGVGEEQDAEIYDGLYCIFDFLRELHEGRTWQPSFKQLPLLARSIIEQLEDEGANEELEAQMKNIENRFNIKSWANYVKEAILNFFIHKF</sequence>
<reference evidence="1 2" key="1">
    <citation type="submission" date="2019-03" db="EMBL/GenBank/DDBJ databases">
        <title>Single cell metagenomics reveals metabolic interactions within the superorganism composed of flagellate Streblomastix strix and complex community of Bacteroidetes bacteria on its surface.</title>
        <authorList>
            <person name="Treitli S.C."/>
            <person name="Kolisko M."/>
            <person name="Husnik F."/>
            <person name="Keeling P."/>
            <person name="Hampl V."/>
        </authorList>
    </citation>
    <scope>NUCLEOTIDE SEQUENCE [LARGE SCALE GENOMIC DNA]</scope>
    <source>
        <strain evidence="1">ST1C</strain>
    </source>
</reference>
<dbReference type="AlphaFoldDB" id="A0A5J4WRZ7"/>
<evidence type="ECO:0000313" key="2">
    <source>
        <dbReference type="Proteomes" id="UP000324800"/>
    </source>
</evidence>
<dbReference type="Proteomes" id="UP000324800">
    <property type="component" value="Unassembled WGS sequence"/>
</dbReference>
<comment type="caution">
    <text evidence="1">The sequence shown here is derived from an EMBL/GenBank/DDBJ whole genome shotgun (WGS) entry which is preliminary data.</text>
</comment>
<organism evidence="1 2">
    <name type="scientific">Streblomastix strix</name>
    <dbReference type="NCBI Taxonomy" id="222440"/>
    <lineage>
        <taxon>Eukaryota</taxon>
        <taxon>Metamonada</taxon>
        <taxon>Preaxostyla</taxon>
        <taxon>Oxymonadida</taxon>
        <taxon>Streblomastigidae</taxon>
        <taxon>Streblomastix</taxon>
    </lineage>
</organism>
<name>A0A5J4WRZ7_9EUKA</name>
<gene>
    <name evidence="1" type="ORF">EZS28_006786</name>
</gene>
<dbReference type="EMBL" id="SNRW01001122">
    <property type="protein sequence ID" value="KAA6397691.1"/>
    <property type="molecule type" value="Genomic_DNA"/>
</dbReference>
<evidence type="ECO:0000313" key="1">
    <source>
        <dbReference type="EMBL" id="KAA6397691.1"/>
    </source>
</evidence>
<accession>A0A5J4WRZ7</accession>